<reference evidence="7 8" key="1">
    <citation type="submission" date="2019-11" db="EMBL/GenBank/DDBJ databases">
        <authorList>
            <person name="Jiang L.-Q."/>
        </authorList>
    </citation>
    <scope>NUCLEOTIDE SEQUENCE [LARGE SCALE GENOMIC DNA]</scope>
    <source>
        <strain evidence="7 8">YIM 132087</strain>
    </source>
</reference>
<dbReference type="GO" id="GO:0051537">
    <property type="term" value="F:2 iron, 2 sulfur cluster binding"/>
    <property type="evidence" value="ECO:0007669"/>
    <property type="project" value="UniProtKB-KW"/>
</dbReference>
<sequence>MTAVIDPAVTAGSTDPLLPAPVPGAPGVRRFSVQQHEVLAAVGPGTPLGEALRNYWVPALLSEEIPGPDAPPVRVRLLGEDFVAFRDSSGRVGVLAEHCNHRGASLYLGRVADGVVQCVYHGWTFDVDGRCVQAPTCPALAGTESLRQRACAVHEAGGLVMVFLGDPDNAPPPPDLGFLCVPDGARYAAKRVQPCHWLQALEADTDSAHVAYLHREDLLAGAADRLTGIMLEQTDPELVADTTEYGLMLAALRPSGADAEYVRINHWLAPWYTVVPASNPAGLIGLHAWVPVDDHHSLIFGLMWHPTRDLTAGERAAMMQGRTGIFPELLPDGSYRARRHPGNDFLIDRAGQALGAPWSGVVGNQEQDDAITSSMGTAYDRTRENLVGTDDAVIAVRAALLGMARDHAAGLPTVGTAGLGFDVPSVFFEHDRTADFRDGLAERYRDGQVPAGAGQKGAGRR</sequence>
<keyword evidence="3" id="KW-0560">Oxidoreductase</keyword>
<dbReference type="PROSITE" id="PS00570">
    <property type="entry name" value="RING_HYDROXYL_ALPHA"/>
    <property type="match status" value="1"/>
</dbReference>
<dbReference type="Pfam" id="PF19301">
    <property type="entry name" value="LigXa_C"/>
    <property type="match status" value="1"/>
</dbReference>
<dbReference type="Proteomes" id="UP000460221">
    <property type="component" value="Unassembled WGS sequence"/>
</dbReference>
<evidence type="ECO:0000256" key="3">
    <source>
        <dbReference type="ARBA" id="ARBA00023002"/>
    </source>
</evidence>
<dbReference type="InterPro" id="IPR036922">
    <property type="entry name" value="Rieske_2Fe-2S_sf"/>
</dbReference>
<evidence type="ECO:0000313" key="7">
    <source>
        <dbReference type="EMBL" id="MTD12337.1"/>
    </source>
</evidence>
<dbReference type="PANTHER" id="PTHR21266:SF59">
    <property type="entry name" value="BLR4922 PROTEIN"/>
    <property type="match status" value="1"/>
</dbReference>
<dbReference type="InterPro" id="IPR045623">
    <property type="entry name" value="LigXa_C"/>
</dbReference>
<dbReference type="InterPro" id="IPR017941">
    <property type="entry name" value="Rieske_2Fe-2S"/>
</dbReference>
<evidence type="ECO:0000256" key="2">
    <source>
        <dbReference type="ARBA" id="ARBA00022723"/>
    </source>
</evidence>
<dbReference type="EMBL" id="WLYK01000001">
    <property type="protein sequence ID" value="MTD12337.1"/>
    <property type="molecule type" value="Genomic_DNA"/>
</dbReference>
<feature type="domain" description="Rieske" evidence="6">
    <location>
        <begin position="56"/>
        <end position="162"/>
    </location>
</feature>
<keyword evidence="5" id="KW-0411">Iron-sulfur</keyword>
<dbReference type="GO" id="GO:0004497">
    <property type="term" value="F:monooxygenase activity"/>
    <property type="evidence" value="ECO:0007669"/>
    <property type="project" value="UniProtKB-ARBA"/>
</dbReference>
<dbReference type="PROSITE" id="PS51296">
    <property type="entry name" value="RIESKE"/>
    <property type="match status" value="1"/>
</dbReference>
<dbReference type="RefSeq" id="WP_154766420.1">
    <property type="nucleotide sequence ID" value="NZ_WLYK01000001.1"/>
</dbReference>
<dbReference type="PANTHER" id="PTHR21266">
    <property type="entry name" value="IRON-SULFUR DOMAIN CONTAINING PROTEIN"/>
    <property type="match status" value="1"/>
</dbReference>
<gene>
    <name evidence="7" type="ORF">GIS00_00075</name>
</gene>
<dbReference type="GO" id="GO:0016705">
    <property type="term" value="F:oxidoreductase activity, acting on paired donors, with incorporation or reduction of molecular oxygen"/>
    <property type="evidence" value="ECO:0007669"/>
    <property type="project" value="UniProtKB-ARBA"/>
</dbReference>
<dbReference type="InterPro" id="IPR050584">
    <property type="entry name" value="Cholesterol_7-desaturase"/>
</dbReference>
<dbReference type="Gene3D" id="3.90.380.10">
    <property type="entry name" value="Naphthalene 1,2-dioxygenase Alpha Subunit, Chain A, domain 1"/>
    <property type="match status" value="1"/>
</dbReference>
<proteinExistence type="predicted"/>
<evidence type="ECO:0000259" key="6">
    <source>
        <dbReference type="PROSITE" id="PS51296"/>
    </source>
</evidence>
<dbReference type="GO" id="GO:0005506">
    <property type="term" value="F:iron ion binding"/>
    <property type="evidence" value="ECO:0007669"/>
    <property type="project" value="InterPro"/>
</dbReference>
<dbReference type="Pfam" id="PF00355">
    <property type="entry name" value="Rieske"/>
    <property type="match status" value="1"/>
</dbReference>
<keyword evidence="1" id="KW-0001">2Fe-2S</keyword>
<keyword evidence="4" id="KW-0408">Iron</keyword>
<evidence type="ECO:0000313" key="8">
    <source>
        <dbReference type="Proteomes" id="UP000460221"/>
    </source>
</evidence>
<evidence type="ECO:0000256" key="1">
    <source>
        <dbReference type="ARBA" id="ARBA00022714"/>
    </source>
</evidence>
<name>A0A7K1FE08_9ACTN</name>
<evidence type="ECO:0000256" key="5">
    <source>
        <dbReference type="ARBA" id="ARBA00023014"/>
    </source>
</evidence>
<accession>A0A7K1FE08</accession>
<dbReference type="SUPFAM" id="SSF55961">
    <property type="entry name" value="Bet v1-like"/>
    <property type="match status" value="1"/>
</dbReference>
<comment type="caution">
    <text evidence="7">The sequence shown here is derived from an EMBL/GenBank/DDBJ whole genome shotgun (WGS) entry which is preliminary data.</text>
</comment>
<dbReference type="InterPro" id="IPR015881">
    <property type="entry name" value="ARHD_Rieske_2Fe_2S"/>
</dbReference>
<dbReference type="AlphaFoldDB" id="A0A7K1FE08"/>
<organism evidence="7 8">
    <name type="scientific">Nakamurella alba</name>
    <dbReference type="NCBI Taxonomy" id="2665158"/>
    <lineage>
        <taxon>Bacteria</taxon>
        <taxon>Bacillati</taxon>
        <taxon>Actinomycetota</taxon>
        <taxon>Actinomycetes</taxon>
        <taxon>Nakamurellales</taxon>
        <taxon>Nakamurellaceae</taxon>
        <taxon>Nakamurella</taxon>
    </lineage>
</organism>
<evidence type="ECO:0000256" key="4">
    <source>
        <dbReference type="ARBA" id="ARBA00023004"/>
    </source>
</evidence>
<dbReference type="SUPFAM" id="SSF50022">
    <property type="entry name" value="ISP domain"/>
    <property type="match status" value="1"/>
</dbReference>
<keyword evidence="2" id="KW-0479">Metal-binding</keyword>
<keyword evidence="8" id="KW-1185">Reference proteome</keyword>
<protein>
    <submittedName>
        <fullName evidence="7">Rieske 2Fe-2S domain-containing protein</fullName>
    </submittedName>
</protein>
<dbReference type="Gene3D" id="2.102.10.10">
    <property type="entry name" value="Rieske [2Fe-2S] iron-sulphur domain"/>
    <property type="match status" value="1"/>
</dbReference>